<evidence type="ECO:0000256" key="1">
    <source>
        <dbReference type="SAM" id="Coils"/>
    </source>
</evidence>
<name>A0A2Z7C1M5_9LAMI</name>
<organism evidence="3 4">
    <name type="scientific">Dorcoceras hygrometricum</name>
    <dbReference type="NCBI Taxonomy" id="472368"/>
    <lineage>
        <taxon>Eukaryota</taxon>
        <taxon>Viridiplantae</taxon>
        <taxon>Streptophyta</taxon>
        <taxon>Embryophyta</taxon>
        <taxon>Tracheophyta</taxon>
        <taxon>Spermatophyta</taxon>
        <taxon>Magnoliopsida</taxon>
        <taxon>eudicotyledons</taxon>
        <taxon>Gunneridae</taxon>
        <taxon>Pentapetalae</taxon>
        <taxon>asterids</taxon>
        <taxon>lamiids</taxon>
        <taxon>Lamiales</taxon>
        <taxon>Gesneriaceae</taxon>
        <taxon>Didymocarpoideae</taxon>
        <taxon>Trichosporeae</taxon>
        <taxon>Loxocarpinae</taxon>
        <taxon>Dorcoceras</taxon>
    </lineage>
</organism>
<evidence type="ECO:0000313" key="4">
    <source>
        <dbReference type="Proteomes" id="UP000250235"/>
    </source>
</evidence>
<dbReference type="EMBL" id="KV001974">
    <property type="protein sequence ID" value="KZV38340.1"/>
    <property type="molecule type" value="Genomic_DNA"/>
</dbReference>
<feature type="region of interest" description="Disordered" evidence="2">
    <location>
        <begin position="297"/>
        <end position="340"/>
    </location>
</feature>
<dbReference type="Proteomes" id="UP000250235">
    <property type="component" value="Unassembled WGS sequence"/>
</dbReference>
<keyword evidence="4" id="KW-1185">Reference proteome</keyword>
<feature type="compositionally biased region" description="Basic residues" evidence="2">
    <location>
        <begin position="303"/>
        <end position="315"/>
    </location>
</feature>
<feature type="coiled-coil region" evidence="1">
    <location>
        <begin position="11"/>
        <end position="52"/>
    </location>
</feature>
<evidence type="ECO:0000256" key="2">
    <source>
        <dbReference type="SAM" id="MobiDB-lite"/>
    </source>
</evidence>
<keyword evidence="1" id="KW-0175">Coiled coil</keyword>
<dbReference type="AlphaFoldDB" id="A0A2Z7C1M5"/>
<reference evidence="3 4" key="1">
    <citation type="journal article" date="2015" name="Proc. Natl. Acad. Sci. U.S.A.">
        <title>The resurrection genome of Boea hygrometrica: A blueprint for survival of dehydration.</title>
        <authorList>
            <person name="Xiao L."/>
            <person name="Yang G."/>
            <person name="Zhang L."/>
            <person name="Yang X."/>
            <person name="Zhao S."/>
            <person name="Ji Z."/>
            <person name="Zhou Q."/>
            <person name="Hu M."/>
            <person name="Wang Y."/>
            <person name="Chen M."/>
            <person name="Xu Y."/>
            <person name="Jin H."/>
            <person name="Xiao X."/>
            <person name="Hu G."/>
            <person name="Bao F."/>
            <person name="Hu Y."/>
            <person name="Wan P."/>
            <person name="Li L."/>
            <person name="Deng X."/>
            <person name="Kuang T."/>
            <person name="Xiang C."/>
            <person name="Zhu J.K."/>
            <person name="Oliver M.J."/>
            <person name="He Y."/>
        </authorList>
    </citation>
    <scope>NUCLEOTIDE SEQUENCE [LARGE SCALE GENOMIC DNA]</scope>
    <source>
        <strain evidence="4">cv. XS01</strain>
    </source>
</reference>
<evidence type="ECO:0000313" key="3">
    <source>
        <dbReference type="EMBL" id="KZV38340.1"/>
    </source>
</evidence>
<sequence>MSLKSSSIESSSDELEDIDSLKAELSKLTAENDVLKNETSELKAEIEILKQVVSSWNRSSRSLHKLNESQKLANDKSGLGFNSSEFSEGETSTQSQQAYDKFNKMSFVKANVIYDCFESVKYDDQNSPKLSDNGKAVIYESELVDFFNHGSVRGGLVVSTVNGVPVEISEQLFAETFELPVNGMNWASILFNILKKMVTAGSKQAKGFVVQISLLLESIPNLELGESSEFPASKILKDNTVHRYKGFVVQISLLLESIPNLELGESSEFPASKILKDNTVHRYISINDKVGVEEAADAPPMKKATRKPAASKKRPAVSAADEPVPKKKRTSKKKSGSSQSTLEIVVVAQEAVPIQIFGSSTGVPAAKEPVEQPTVADDVDTGVVDFPEPAAEDATEESAGNDVGERVHAPFSEPAMANIKNIEAPTADDVDSIIHQVLYETAQSESTEGKQIEELDICGSAIGSQAAVEEKHWFDLPYEDLIARWDAERPMVTASELMKKEKLWMLFLESWKNNFLPGKGSSAVDLKVIDLLSDLHLFVLEELMEQALAHGLKWTRTCCSKIVEGRPRDRGAIIARTNTNTPSTCCLRTMIRVDGVWVVEPFCDQWVKIPRPVVCTGVSKKRSFVDFFPTMSEPLRILRKRWADICLEIVEFCASGDFYQLVHYTFADITNFLSSIALDRTVFRSIQIAQNIVPVAPSVQMLDEPYSSNSSSDDILMDFADQDTAAASNSLPDATTPDVTNALNQLRASIDQIHERDDNGAKTKDTLLLHLSNFENHVIARLDAQDRVLGALRKASNDQRNLLSLELQSSHKQLGTQIVTTGLDVIDIRRVVKETHQEINAKNNSLDEQVSATRNDLLEFSAQAQQSLNVITTELSELVAYINRVGDNKKGKVAAVVALYLLPFIKVKELVILNEDSLGAERERDRARRERRLSRSGAYKFWRELGMRILWVLKEKETGQGEKEG</sequence>
<accession>A0A2Z7C1M5</accession>
<proteinExistence type="predicted"/>
<protein>
    <submittedName>
        <fullName evidence="3">Uncharacterized protein</fullName>
    </submittedName>
</protein>
<feature type="compositionally biased region" description="Basic residues" evidence="2">
    <location>
        <begin position="326"/>
        <end position="335"/>
    </location>
</feature>
<gene>
    <name evidence="3" type="ORF">F511_22542</name>
</gene>